<keyword evidence="2" id="KW-1185">Reference proteome</keyword>
<gene>
    <name evidence="1" type="ORF">P29B0810_156</name>
</gene>
<dbReference type="EMBL" id="KU686211">
    <property type="protein sequence ID" value="AOV61851.1"/>
    <property type="molecule type" value="Genomic_DNA"/>
</dbReference>
<accession>A0A1D8KT89</accession>
<dbReference type="KEGG" id="vg:30309229"/>
<reference evidence="1 2" key="1">
    <citation type="journal article" date="2016" name="Virology">
        <title>The genomic content and context of auxiliary metabolic genes in marine cyanomyoviruses.</title>
        <authorList>
            <person name="Crummett L.T."/>
            <person name="Puxty R.J."/>
            <person name="Weihe C."/>
            <person name="Marston M.F."/>
            <person name="Martiny J.B."/>
        </authorList>
    </citation>
    <scope>NUCLEOTIDE SEQUENCE [LARGE SCALE GENOMIC DNA]</scope>
    <source>
        <strain evidence="1">0810PA29</strain>
    </source>
</reference>
<protein>
    <submittedName>
        <fullName evidence="1">Uncharacterized protein</fullName>
    </submittedName>
</protein>
<dbReference type="Proteomes" id="UP000202081">
    <property type="component" value="Segment"/>
</dbReference>
<organism evidence="1 2">
    <name type="scientific">Synechococcus phage S-WAM2</name>
    <dbReference type="NCBI Taxonomy" id="1815522"/>
    <lineage>
        <taxon>Viruses</taxon>
        <taxon>Duplodnaviria</taxon>
        <taxon>Heunggongvirae</taxon>
        <taxon>Uroviricota</taxon>
        <taxon>Caudoviricetes</taxon>
        <taxon>Pantevenvirales</taxon>
        <taxon>Kyanoviridae</taxon>
        <taxon>Cymopoleiavirus</taxon>
        <taxon>Cymopoleiavirus swam2</taxon>
    </lineage>
</organism>
<evidence type="ECO:0000313" key="2">
    <source>
        <dbReference type="Proteomes" id="UP000202081"/>
    </source>
</evidence>
<sequence>MRFYTITLKCAPLRIILCRQIQRRVERNPDAVAIAILITTHKQTVACLLHISVKLHSRHSR</sequence>
<name>A0A1D8KT89_9CAUD</name>
<proteinExistence type="predicted"/>
<evidence type="ECO:0000313" key="1">
    <source>
        <dbReference type="EMBL" id="AOV61851.1"/>
    </source>
</evidence>
<dbReference type="GeneID" id="30309229"/>
<dbReference type="RefSeq" id="YP_009324319.1">
    <property type="nucleotide sequence ID" value="NC_031935.1"/>
</dbReference>